<proteinExistence type="predicted"/>
<dbReference type="AlphaFoldDB" id="A0A8C8URG8"/>
<dbReference type="SUPFAM" id="SSF46689">
    <property type="entry name" value="Homeodomain-like"/>
    <property type="match status" value="1"/>
</dbReference>
<feature type="domain" description="Homeobox" evidence="3">
    <location>
        <begin position="13"/>
        <end position="73"/>
    </location>
</feature>
<name>A0A8C8URG8_PERMB</name>
<dbReference type="CDD" id="cd00086">
    <property type="entry name" value="homeodomain"/>
    <property type="match status" value="1"/>
</dbReference>
<evidence type="ECO:0000259" key="3">
    <source>
        <dbReference type="PROSITE" id="PS50071"/>
    </source>
</evidence>
<evidence type="ECO:0000256" key="2">
    <source>
        <dbReference type="RuleBase" id="RU000682"/>
    </source>
</evidence>
<organism evidence="4 5">
    <name type="scientific">Peromyscus maniculatus bairdii</name>
    <name type="common">Prairie deer mouse</name>
    <dbReference type="NCBI Taxonomy" id="230844"/>
    <lineage>
        <taxon>Eukaryota</taxon>
        <taxon>Metazoa</taxon>
        <taxon>Chordata</taxon>
        <taxon>Craniata</taxon>
        <taxon>Vertebrata</taxon>
        <taxon>Euteleostomi</taxon>
        <taxon>Mammalia</taxon>
        <taxon>Eutheria</taxon>
        <taxon>Euarchontoglires</taxon>
        <taxon>Glires</taxon>
        <taxon>Rodentia</taxon>
        <taxon>Myomorpha</taxon>
        <taxon>Muroidea</taxon>
        <taxon>Cricetidae</taxon>
        <taxon>Neotominae</taxon>
        <taxon>Peromyscus</taxon>
    </lineage>
</organism>
<comment type="subcellular location">
    <subcellularLocation>
        <location evidence="1 2">Nucleus</location>
    </subcellularLocation>
</comment>
<reference evidence="4" key="2">
    <citation type="submission" date="2025-08" db="UniProtKB">
        <authorList>
            <consortium name="Ensembl"/>
        </authorList>
    </citation>
    <scope>IDENTIFICATION</scope>
</reference>
<evidence type="ECO:0000313" key="4">
    <source>
        <dbReference type="Ensembl" id="ENSPEMP00000033891.1"/>
    </source>
</evidence>
<protein>
    <recommendedName>
        <fullName evidence="3">Homeobox domain-containing protein</fullName>
    </recommendedName>
</protein>
<accession>A0A8C8URG8</accession>
<feature type="DNA-binding region" description="Homeobox" evidence="1">
    <location>
        <begin position="15"/>
        <end position="74"/>
    </location>
</feature>
<keyword evidence="1 2" id="KW-0539">Nucleus</keyword>
<dbReference type="Pfam" id="PF00046">
    <property type="entry name" value="Homeodomain"/>
    <property type="match status" value="1"/>
</dbReference>
<dbReference type="GO" id="GO:0003677">
    <property type="term" value="F:DNA binding"/>
    <property type="evidence" value="ECO:0007669"/>
    <property type="project" value="UniProtKB-UniRule"/>
</dbReference>
<dbReference type="GO" id="GO:0005634">
    <property type="term" value="C:nucleus"/>
    <property type="evidence" value="ECO:0007669"/>
    <property type="project" value="UniProtKB-SubCell"/>
</dbReference>
<evidence type="ECO:0000313" key="5">
    <source>
        <dbReference type="Proteomes" id="UP000694547"/>
    </source>
</evidence>
<evidence type="ECO:0000256" key="1">
    <source>
        <dbReference type="PROSITE-ProRule" id="PRU00108"/>
    </source>
</evidence>
<sequence>MSTSSHHLCKVPLHPRSLLSYFSWEQLWELERQFKLEPYPDLEARRVLATRLNLKEEQVETWFIQRSLEQEMCPRIARLQQSVRPSLKFMAWSPNSWDYRCAPPCPAQNVCLIFYFNYAYVCGVLWM</sequence>
<dbReference type="Gene3D" id="1.10.10.60">
    <property type="entry name" value="Homeodomain-like"/>
    <property type="match status" value="1"/>
</dbReference>
<dbReference type="SMART" id="SM00389">
    <property type="entry name" value="HOX"/>
    <property type="match status" value="1"/>
</dbReference>
<keyword evidence="5" id="KW-1185">Reference proteome</keyword>
<dbReference type="PROSITE" id="PS50071">
    <property type="entry name" value="HOMEOBOX_2"/>
    <property type="match status" value="1"/>
</dbReference>
<reference evidence="4" key="3">
    <citation type="submission" date="2025-09" db="UniProtKB">
        <authorList>
            <consortium name="Ensembl"/>
        </authorList>
    </citation>
    <scope>IDENTIFICATION</scope>
</reference>
<dbReference type="GeneTree" id="ENSGT00960000188069"/>
<dbReference type="InterPro" id="IPR009057">
    <property type="entry name" value="Homeodomain-like_sf"/>
</dbReference>
<keyword evidence="1 2" id="KW-0371">Homeobox</keyword>
<dbReference type="Proteomes" id="UP000694547">
    <property type="component" value="Chromosome 6"/>
</dbReference>
<keyword evidence="1 2" id="KW-0238">DNA-binding</keyword>
<dbReference type="InterPro" id="IPR001356">
    <property type="entry name" value="HD"/>
</dbReference>
<reference evidence="4 5" key="1">
    <citation type="submission" date="2018-10" db="EMBL/GenBank/DDBJ databases">
        <title>Improved assembly of the deer mouse Peromyscus maniculatus genome.</title>
        <authorList>
            <person name="Lassance J.-M."/>
            <person name="Hoekstra H.E."/>
        </authorList>
    </citation>
    <scope>NUCLEOTIDE SEQUENCE [LARGE SCALE GENOMIC DNA]</scope>
</reference>
<dbReference type="Ensembl" id="ENSPEMT00000042548.1">
    <property type="protein sequence ID" value="ENSPEMP00000033891.1"/>
    <property type="gene ID" value="ENSPEMG00000029146.1"/>
</dbReference>